<protein>
    <submittedName>
        <fullName evidence="9">ABC transporter permease</fullName>
    </submittedName>
</protein>
<name>A0ABT7VGA2_9BACE</name>
<dbReference type="Pfam" id="PF12704">
    <property type="entry name" value="MacB_PCD"/>
    <property type="match status" value="2"/>
</dbReference>
<evidence type="ECO:0000313" key="9">
    <source>
        <dbReference type="EMBL" id="MDM8325332.1"/>
    </source>
</evidence>
<dbReference type="RefSeq" id="WP_289559935.1">
    <property type="nucleotide sequence ID" value="NZ_JAUDEN010000014.1"/>
</dbReference>
<feature type="domain" description="MacB-like periplasmic core" evidence="8">
    <location>
        <begin position="501"/>
        <end position="613"/>
    </location>
</feature>
<evidence type="ECO:0000256" key="1">
    <source>
        <dbReference type="ARBA" id="ARBA00004651"/>
    </source>
</evidence>
<evidence type="ECO:0000256" key="2">
    <source>
        <dbReference type="ARBA" id="ARBA00022475"/>
    </source>
</evidence>
<feature type="transmembrane region" description="Helical" evidence="6">
    <location>
        <begin position="644"/>
        <end position="665"/>
    </location>
</feature>
<feature type="transmembrane region" description="Helical" evidence="6">
    <location>
        <begin position="21"/>
        <end position="42"/>
    </location>
</feature>
<feature type="transmembrane region" description="Helical" evidence="6">
    <location>
        <begin position="306"/>
        <end position="331"/>
    </location>
</feature>
<organism evidence="9 10">
    <name type="scientific">Bacteroides gallinaceum</name>
    <dbReference type="NCBI Taxonomy" id="1462571"/>
    <lineage>
        <taxon>Bacteria</taxon>
        <taxon>Pseudomonadati</taxon>
        <taxon>Bacteroidota</taxon>
        <taxon>Bacteroidia</taxon>
        <taxon>Bacteroidales</taxon>
        <taxon>Bacteroidaceae</taxon>
        <taxon>Bacteroides</taxon>
    </lineage>
</organism>
<feature type="transmembrane region" description="Helical" evidence="6">
    <location>
        <begin position="263"/>
        <end position="285"/>
    </location>
</feature>
<dbReference type="PANTHER" id="PTHR30572">
    <property type="entry name" value="MEMBRANE COMPONENT OF TRANSPORTER-RELATED"/>
    <property type="match status" value="1"/>
</dbReference>
<feature type="domain" description="ABC3 transporter permease C-terminal" evidence="7">
    <location>
        <begin position="648"/>
        <end position="761"/>
    </location>
</feature>
<keyword evidence="4 6" id="KW-1133">Transmembrane helix</keyword>
<gene>
    <name evidence="9" type="ORF">QUW60_08855</name>
</gene>
<evidence type="ECO:0000256" key="6">
    <source>
        <dbReference type="SAM" id="Phobius"/>
    </source>
</evidence>
<dbReference type="Pfam" id="PF02687">
    <property type="entry name" value="FtsX"/>
    <property type="match status" value="2"/>
</dbReference>
<feature type="domain" description="ABC3 transporter permease C-terminal" evidence="7">
    <location>
        <begin position="268"/>
        <end position="387"/>
    </location>
</feature>
<feature type="transmembrane region" description="Helical" evidence="6">
    <location>
        <begin position="358"/>
        <end position="382"/>
    </location>
</feature>
<dbReference type="PANTHER" id="PTHR30572:SF18">
    <property type="entry name" value="ABC-TYPE MACROLIDE FAMILY EXPORT SYSTEM PERMEASE COMPONENT 2"/>
    <property type="match status" value="1"/>
</dbReference>
<keyword evidence="3 6" id="KW-0812">Transmembrane</keyword>
<feature type="transmembrane region" description="Helical" evidence="6">
    <location>
        <begin position="403"/>
        <end position="427"/>
    </location>
</feature>
<evidence type="ECO:0000313" key="10">
    <source>
        <dbReference type="Proteomes" id="UP001169458"/>
    </source>
</evidence>
<keyword evidence="10" id="KW-1185">Reference proteome</keyword>
<accession>A0ABT7VGA2</accession>
<reference evidence="10" key="1">
    <citation type="submission" date="2023-07" db="EMBL/GenBank/DDBJ databases">
        <title>Identification and characterization of horizontal gene transfer across gut microbiota members of farm animals based on homology search.</title>
        <authorList>
            <person name="Schwarzerova J."/>
            <person name="Nykrynova M."/>
            <person name="Jureckova K."/>
            <person name="Cejkova D."/>
            <person name="Rychlik I."/>
        </authorList>
    </citation>
    <scope>NUCLEOTIDE SEQUENCE [LARGE SCALE GENOMIC DNA]</scope>
    <source>
        <strain evidence="10">109_WCHN</strain>
    </source>
</reference>
<evidence type="ECO:0000259" key="8">
    <source>
        <dbReference type="Pfam" id="PF12704"/>
    </source>
</evidence>
<dbReference type="InterPro" id="IPR025857">
    <property type="entry name" value="MacB_PCD"/>
</dbReference>
<dbReference type="InterPro" id="IPR003838">
    <property type="entry name" value="ABC3_permease_C"/>
</dbReference>
<keyword evidence="2" id="KW-1003">Cell membrane</keyword>
<evidence type="ECO:0000256" key="5">
    <source>
        <dbReference type="ARBA" id="ARBA00023136"/>
    </source>
</evidence>
<proteinExistence type="predicted"/>
<feature type="transmembrane region" description="Helical" evidence="6">
    <location>
        <begin position="731"/>
        <end position="751"/>
    </location>
</feature>
<dbReference type="EMBL" id="JAUDEN010000014">
    <property type="protein sequence ID" value="MDM8325332.1"/>
    <property type="molecule type" value="Genomic_DNA"/>
</dbReference>
<dbReference type="Proteomes" id="UP001169458">
    <property type="component" value="Unassembled WGS sequence"/>
</dbReference>
<feature type="domain" description="MacB-like periplasmic core" evidence="8">
    <location>
        <begin position="21"/>
        <end position="209"/>
    </location>
</feature>
<evidence type="ECO:0000256" key="4">
    <source>
        <dbReference type="ARBA" id="ARBA00022989"/>
    </source>
</evidence>
<evidence type="ECO:0000259" key="7">
    <source>
        <dbReference type="Pfam" id="PF02687"/>
    </source>
</evidence>
<keyword evidence="5 6" id="KW-0472">Membrane</keyword>
<feature type="transmembrane region" description="Helical" evidence="6">
    <location>
        <begin position="689"/>
        <end position="711"/>
    </location>
</feature>
<sequence>MMIRHYLKIAVRNLWKYKVQSMISALCLAVGIVVFSLAYLFVDRMADAYSRLPEHERYVRIMAFTKETGGDMPFALADVDELLFRTEGILDSVSVHSATMRTDADVIGKDGSSLPYIVRYKVTNSSFFRYFNLPLLYGNFLPKSADEIVVSSEFAERIARGGSPIGMVVRLASFMPENGIRDYRIVNVADVPKDGLNLDADCYFPLELQPYAWLQVHAFIPEGQMLSGLDETLKRLAWDKEGKTVTVDASPVSGQTNTVIAKILALLLASLILVSGLITFLKFTFQMFYARQHELALRKSMGSDMKGVFCLLFVEVFCMLSFAFLLSQVLLEGLQLLVSRFPFLPEENMGWFVLEDCYLVQGGLYLAVLFICLFIVACPVWRVRRVNLVNRIRTNGRRHGFRCVMICIQLFVSMGFLGAVIIVRLSYDELGSRLYYPSGKVEENRIIAIDMTTAVIRNNWDAIHAEINRMPEIEGQTSLNEDSDDGMLSYRFITFMKQDSTEVRLKVMAGNPNYFSFFHIPLQGKALETETEGFVYVSRSVAELMRHEHVKGMIRLDGKAYQIAGVYEELYKNVTGNSRIAGSVFFPAQDFKTWLLKVASGQDADKVMGKVKAVCQKHVPYTLPLDVYKFGSRSVYSMMDTLEAVMWILAAVSLMLVILSMYSSISMDAVTRRKEVAIRKINGASYRDIAMLFAKSYITMFLLMYLLVYPLLKLAMANLLEGSSLKSVYGWEWGVILFAVMALLTAMAIGWQIIKLMRINPADTIKKE</sequence>
<comment type="subcellular location">
    <subcellularLocation>
        <location evidence="1">Cell membrane</location>
        <topology evidence="1">Multi-pass membrane protein</topology>
    </subcellularLocation>
</comment>
<comment type="caution">
    <text evidence="9">The sequence shown here is derived from an EMBL/GenBank/DDBJ whole genome shotgun (WGS) entry which is preliminary data.</text>
</comment>
<evidence type="ECO:0000256" key="3">
    <source>
        <dbReference type="ARBA" id="ARBA00022692"/>
    </source>
</evidence>
<dbReference type="InterPro" id="IPR050250">
    <property type="entry name" value="Macrolide_Exporter_MacB"/>
</dbReference>